<evidence type="ECO:0000313" key="3">
    <source>
        <dbReference type="Proteomes" id="UP000001793"/>
    </source>
</evidence>
<keyword evidence="3" id="KW-1185">Reference proteome</keyword>
<dbReference type="GeneID" id="4818327"/>
<protein>
    <submittedName>
        <fullName evidence="2">Uncharacterized protein</fullName>
    </submittedName>
</protein>
<organism evidence="2 3">
    <name type="scientific">Burkholderia phage BcepF1</name>
    <dbReference type="NCBI Taxonomy" id="2886897"/>
    <lineage>
        <taxon>Viruses</taxon>
        <taxon>Duplodnaviria</taxon>
        <taxon>Heunggongvirae</taxon>
        <taxon>Uroviricota</taxon>
        <taxon>Caudoviricetes</taxon>
        <taxon>Lindbergviridae</taxon>
        <taxon>Bcepfunavirus</taxon>
        <taxon>Bcepfunavirus bcepF1</taxon>
    </lineage>
</organism>
<gene>
    <name evidence="2" type="ORF">BcepF1.035</name>
</gene>
<sequence length="76" mass="8662">MMNSKEVAYVAALRAQLVSLRARLNCANEFTLNRDLHVERVMLARQIDALSDEADRIEAKARERAEKMKAVLDKTC</sequence>
<dbReference type="KEGG" id="vg:4818327"/>
<dbReference type="Proteomes" id="UP000001793">
    <property type="component" value="Segment"/>
</dbReference>
<reference evidence="2 3" key="1">
    <citation type="submission" date="2006-12" db="EMBL/GenBank/DDBJ databases">
        <title>Genomic analysis of Burkholderia ambifaria phage BcepF1, a member of the Bcep781- like phage supergroup.</title>
        <authorList>
            <person name="Summer E.J."/>
            <person name="Robinson S."/>
            <person name="Haines C."/>
            <person name="Adams B."/>
            <person name="Daggett M."/>
            <person name="Landua J."/>
            <person name="Swanson S."/>
            <person name="Vorndam W."/>
            <person name="Morrison W."/>
            <person name="Nail K."/>
            <person name="Gonzalez C."/>
            <person name="Young R."/>
        </authorList>
    </citation>
    <scope>NUCLEOTIDE SEQUENCE [LARGE SCALE GENOMIC DNA]</scope>
</reference>
<evidence type="ECO:0000313" key="2">
    <source>
        <dbReference type="EMBL" id="ABL96766.1"/>
    </source>
</evidence>
<feature type="coiled-coil region" evidence="1">
    <location>
        <begin position="40"/>
        <end position="67"/>
    </location>
</feature>
<accession>A1YZT9</accession>
<evidence type="ECO:0000256" key="1">
    <source>
        <dbReference type="SAM" id="Coils"/>
    </source>
</evidence>
<dbReference type="RefSeq" id="YP_001039719.1">
    <property type="nucleotide sequence ID" value="NC_009015.1"/>
</dbReference>
<proteinExistence type="predicted"/>
<keyword evidence="1" id="KW-0175">Coiled coil</keyword>
<dbReference type="EMBL" id="EF153632">
    <property type="protein sequence ID" value="ABL96766.1"/>
    <property type="molecule type" value="Genomic_DNA"/>
</dbReference>
<name>A1YZT9_9CAUD</name>